<name>A0A2N5DKV0_9CAUL</name>
<dbReference type="InterPro" id="IPR050571">
    <property type="entry name" value="Class-IV_PLP-Dep_Aminotrnsfr"/>
</dbReference>
<dbReference type="CDD" id="cd01558">
    <property type="entry name" value="D-AAT_like"/>
    <property type="match status" value="1"/>
</dbReference>
<proteinExistence type="inferred from homology"/>
<organism evidence="14 15">
    <name type="scientific">Caulobacter zeae</name>
    <dbReference type="NCBI Taxonomy" id="2055137"/>
    <lineage>
        <taxon>Bacteria</taxon>
        <taxon>Pseudomonadati</taxon>
        <taxon>Pseudomonadota</taxon>
        <taxon>Alphaproteobacteria</taxon>
        <taxon>Caulobacterales</taxon>
        <taxon>Caulobacteraceae</taxon>
        <taxon>Caulobacter</taxon>
    </lineage>
</organism>
<reference evidence="14 15" key="1">
    <citation type="submission" date="2017-12" db="EMBL/GenBank/DDBJ databases">
        <title>The genome sequence of Caulobacter sp. 410.</title>
        <authorList>
            <person name="Gao J."/>
            <person name="Mao X."/>
            <person name="Sun J."/>
        </authorList>
    </citation>
    <scope>NUCLEOTIDE SEQUENCE [LARGE SCALE GENOMIC DNA]</scope>
    <source>
        <strain evidence="14 15">410</strain>
    </source>
</reference>
<comment type="cofactor">
    <cofactor evidence="1">
        <name>pyridoxal 5'-phosphate</name>
        <dbReference type="ChEBI" id="CHEBI:597326"/>
    </cofactor>
</comment>
<evidence type="ECO:0000256" key="11">
    <source>
        <dbReference type="ARBA" id="ARBA00048212"/>
    </source>
</evidence>
<dbReference type="OrthoDB" id="9805628at2"/>
<keyword evidence="14" id="KW-0032">Aminotransferase</keyword>
<evidence type="ECO:0000313" key="14">
    <source>
        <dbReference type="EMBL" id="PLR26699.1"/>
    </source>
</evidence>
<evidence type="ECO:0000256" key="4">
    <source>
        <dbReference type="ARBA" id="ARBA00004931"/>
    </source>
</evidence>
<comment type="similarity">
    <text evidence="6">Belongs to the class-IV pyridoxal-phosphate-dependent aminotransferase family.</text>
</comment>
<evidence type="ECO:0000256" key="3">
    <source>
        <dbReference type="ARBA" id="ARBA00004824"/>
    </source>
</evidence>
<comment type="catalytic activity">
    <reaction evidence="12">
        <text>L-isoleucine + 2-oxoglutarate = (S)-3-methyl-2-oxopentanoate + L-glutamate</text>
        <dbReference type="Rhea" id="RHEA:24801"/>
        <dbReference type="ChEBI" id="CHEBI:16810"/>
        <dbReference type="ChEBI" id="CHEBI:29985"/>
        <dbReference type="ChEBI" id="CHEBI:35146"/>
        <dbReference type="ChEBI" id="CHEBI:58045"/>
        <dbReference type="EC" id="2.6.1.42"/>
    </reaction>
</comment>
<dbReference type="Pfam" id="PF01063">
    <property type="entry name" value="Aminotran_4"/>
    <property type="match status" value="1"/>
</dbReference>
<dbReference type="InterPro" id="IPR043131">
    <property type="entry name" value="BCAT-like_N"/>
</dbReference>
<dbReference type="NCBIfam" id="NF005209">
    <property type="entry name" value="PRK06680.1"/>
    <property type="match status" value="1"/>
</dbReference>
<dbReference type="GO" id="GO:0052654">
    <property type="term" value="F:L-leucine-2-oxoglutarate transaminase activity"/>
    <property type="evidence" value="ECO:0007669"/>
    <property type="project" value="RHEA"/>
</dbReference>
<dbReference type="FunFam" id="3.20.10.10:FF:000002">
    <property type="entry name" value="D-alanine aminotransferase"/>
    <property type="match status" value="1"/>
</dbReference>
<gene>
    <name evidence="14" type="ORF">SGCZBJ_10235</name>
</gene>
<comment type="caution">
    <text evidence="14">The sequence shown here is derived from an EMBL/GenBank/DDBJ whole genome shotgun (WGS) entry which is preliminary data.</text>
</comment>
<comment type="pathway">
    <text evidence="3">Amino-acid biosynthesis; L-isoleucine biosynthesis; L-isoleucine from 2-oxobutanoate: step 4/4.</text>
</comment>
<comment type="pathway">
    <text evidence="4">Amino-acid biosynthesis; L-valine biosynthesis; L-valine from pyruvate: step 4/4.</text>
</comment>
<evidence type="ECO:0000256" key="5">
    <source>
        <dbReference type="ARBA" id="ARBA00005072"/>
    </source>
</evidence>
<keyword evidence="15" id="KW-1185">Reference proteome</keyword>
<comment type="pathway">
    <text evidence="5">Amino-acid biosynthesis; L-leucine biosynthesis; L-leucine from 3-methyl-2-oxobutanoate: step 4/4.</text>
</comment>
<evidence type="ECO:0000256" key="9">
    <source>
        <dbReference type="ARBA" id="ARBA00022898"/>
    </source>
</evidence>
<dbReference type="Gene3D" id="3.20.10.10">
    <property type="entry name" value="D-amino Acid Aminotransferase, subunit A, domain 2"/>
    <property type="match status" value="1"/>
</dbReference>
<dbReference type="PANTHER" id="PTHR42743:SF11">
    <property type="entry name" value="AMINODEOXYCHORISMATE LYASE"/>
    <property type="match status" value="1"/>
</dbReference>
<dbReference type="InterPro" id="IPR043132">
    <property type="entry name" value="BCAT-like_C"/>
</dbReference>
<keyword evidence="10" id="KW-0028">Amino-acid biosynthesis</keyword>
<dbReference type="SUPFAM" id="SSF56752">
    <property type="entry name" value="D-aminoacid aminotransferase-like PLP-dependent enzymes"/>
    <property type="match status" value="1"/>
</dbReference>
<dbReference type="Gene3D" id="3.30.470.10">
    <property type="match status" value="1"/>
</dbReference>
<evidence type="ECO:0000256" key="8">
    <source>
        <dbReference type="ARBA" id="ARBA00014472"/>
    </source>
</evidence>
<dbReference type="RefSeq" id="WP_101717894.1">
    <property type="nucleotide sequence ID" value="NZ_PJRS01000018.1"/>
</dbReference>
<dbReference type="GO" id="GO:0008652">
    <property type="term" value="P:amino acid biosynthetic process"/>
    <property type="evidence" value="ECO:0007669"/>
    <property type="project" value="UniProtKB-ARBA"/>
</dbReference>
<dbReference type="GO" id="GO:0052655">
    <property type="term" value="F:L-valine-2-oxoglutarate transaminase activity"/>
    <property type="evidence" value="ECO:0007669"/>
    <property type="project" value="RHEA"/>
</dbReference>
<evidence type="ECO:0000313" key="15">
    <source>
        <dbReference type="Proteomes" id="UP000234479"/>
    </source>
</evidence>
<dbReference type="EMBL" id="PJRS01000018">
    <property type="protein sequence ID" value="PLR26699.1"/>
    <property type="molecule type" value="Genomic_DNA"/>
</dbReference>
<evidence type="ECO:0000256" key="10">
    <source>
        <dbReference type="ARBA" id="ARBA00023304"/>
    </source>
</evidence>
<dbReference type="AlphaFoldDB" id="A0A2N5DKV0"/>
<comment type="function">
    <text evidence="2">Acts on leucine, isoleucine and valine.</text>
</comment>
<evidence type="ECO:0000256" key="7">
    <source>
        <dbReference type="ARBA" id="ARBA00013053"/>
    </source>
</evidence>
<comment type="catalytic activity">
    <reaction evidence="13">
        <text>L-leucine + 2-oxoglutarate = 4-methyl-2-oxopentanoate + L-glutamate</text>
        <dbReference type="Rhea" id="RHEA:18321"/>
        <dbReference type="ChEBI" id="CHEBI:16810"/>
        <dbReference type="ChEBI" id="CHEBI:17865"/>
        <dbReference type="ChEBI" id="CHEBI:29985"/>
        <dbReference type="ChEBI" id="CHEBI:57427"/>
        <dbReference type="EC" id="2.6.1.42"/>
    </reaction>
</comment>
<dbReference type="GO" id="GO:0005829">
    <property type="term" value="C:cytosol"/>
    <property type="evidence" value="ECO:0007669"/>
    <property type="project" value="TreeGrafter"/>
</dbReference>
<accession>A0A2N5DKV0</accession>
<evidence type="ECO:0000256" key="2">
    <source>
        <dbReference type="ARBA" id="ARBA00003109"/>
    </source>
</evidence>
<keyword evidence="10" id="KW-0100">Branched-chain amino acid biosynthesis</keyword>
<dbReference type="GO" id="GO:0009082">
    <property type="term" value="P:branched-chain amino acid biosynthetic process"/>
    <property type="evidence" value="ECO:0007669"/>
    <property type="project" value="UniProtKB-KW"/>
</dbReference>
<keyword evidence="9" id="KW-0663">Pyridoxal phosphate</keyword>
<comment type="catalytic activity">
    <reaction evidence="11">
        <text>L-valine + 2-oxoglutarate = 3-methyl-2-oxobutanoate + L-glutamate</text>
        <dbReference type="Rhea" id="RHEA:24813"/>
        <dbReference type="ChEBI" id="CHEBI:11851"/>
        <dbReference type="ChEBI" id="CHEBI:16810"/>
        <dbReference type="ChEBI" id="CHEBI:29985"/>
        <dbReference type="ChEBI" id="CHEBI:57762"/>
        <dbReference type="EC" id="2.6.1.42"/>
    </reaction>
</comment>
<evidence type="ECO:0000256" key="12">
    <source>
        <dbReference type="ARBA" id="ARBA00048798"/>
    </source>
</evidence>
<protein>
    <recommendedName>
        <fullName evidence="8">Probable branched-chain-amino-acid aminotransferase</fullName>
        <ecNumber evidence="7">2.6.1.42</ecNumber>
    </recommendedName>
</protein>
<dbReference type="GO" id="GO:0052656">
    <property type="term" value="F:L-isoleucine-2-oxoglutarate transaminase activity"/>
    <property type="evidence" value="ECO:0007669"/>
    <property type="project" value="RHEA"/>
</dbReference>
<dbReference type="EC" id="2.6.1.42" evidence="7"/>
<evidence type="ECO:0000256" key="1">
    <source>
        <dbReference type="ARBA" id="ARBA00001933"/>
    </source>
</evidence>
<evidence type="ECO:0000256" key="13">
    <source>
        <dbReference type="ARBA" id="ARBA00049229"/>
    </source>
</evidence>
<evidence type="ECO:0000256" key="6">
    <source>
        <dbReference type="ARBA" id="ARBA00009320"/>
    </source>
</evidence>
<dbReference type="InterPro" id="IPR001544">
    <property type="entry name" value="Aminotrans_IV"/>
</dbReference>
<dbReference type="Proteomes" id="UP000234479">
    <property type="component" value="Unassembled WGS sequence"/>
</dbReference>
<keyword evidence="14" id="KW-0808">Transferase</keyword>
<dbReference type="PANTHER" id="PTHR42743">
    <property type="entry name" value="AMINO-ACID AMINOTRANSFERASE"/>
    <property type="match status" value="1"/>
</dbReference>
<sequence>MSRFAYVNGRFVRHGQAAVHIEDRGYQLADGVYEVWAVFDGKLADAQGHFARLWRSLDELRIAHPMSEAALTVVLREAIRRNHVREGLVYLQVSRGVAKRDHAFPNPAVPPAVVITARSVDRAAIEAKAAKGSAVITVPENRWGRCDIKTIGLLPNALAKQAARERGAIEAWFVDDLGLVTEGASSNAWIVDAEGRLRTRDTQANILRGVTRLTLLDVIAEAGLPVAEQPFTVEEAKSAKEAFITGAGSLVTPITSIDGVKIGDGVVGPVASRLRALYIERARAGAI</sequence>
<dbReference type="InterPro" id="IPR036038">
    <property type="entry name" value="Aminotransferase-like"/>
</dbReference>